<proteinExistence type="predicted"/>
<organism evidence="3">
    <name type="scientific">Aplanochytrium stocchinoi</name>
    <dbReference type="NCBI Taxonomy" id="215587"/>
    <lineage>
        <taxon>Eukaryota</taxon>
        <taxon>Sar</taxon>
        <taxon>Stramenopiles</taxon>
        <taxon>Bigyra</taxon>
        <taxon>Labyrinthulomycetes</taxon>
        <taxon>Thraustochytrida</taxon>
        <taxon>Thraustochytriidae</taxon>
        <taxon>Aplanochytrium</taxon>
    </lineage>
</organism>
<protein>
    <submittedName>
        <fullName evidence="3">Uncharacterized protein</fullName>
    </submittedName>
</protein>
<sequence>MRNLKLNAEELAKREARARRFQKEKEIDPEGKTIFAPPKRVFAHPEKLVAKNKEQATKSFLQRNRKNGESVINENSHNQRVNDIKGSKNVFQYHKNVATETETTSVSSSEQITSIPKKNSIRKLRKKLRQIESLEKKLEGMTLNEDQKKKLESKHEIEKQLALLGEQKIGKGNIYT</sequence>
<gene>
    <name evidence="3" type="ORF">ASTO00021_LOCUS6481</name>
</gene>
<evidence type="ECO:0000313" key="3">
    <source>
        <dbReference type="EMBL" id="CAE0436216.1"/>
    </source>
</evidence>
<evidence type="ECO:0000256" key="2">
    <source>
        <dbReference type="SAM" id="MobiDB-lite"/>
    </source>
</evidence>
<feature type="region of interest" description="Disordered" evidence="2">
    <location>
        <begin position="17"/>
        <end position="39"/>
    </location>
</feature>
<name>A0A7S3LMM2_9STRA</name>
<dbReference type="EMBL" id="HBIN01008723">
    <property type="protein sequence ID" value="CAE0436216.1"/>
    <property type="molecule type" value="Transcribed_RNA"/>
</dbReference>
<dbReference type="AlphaFoldDB" id="A0A7S3LMM2"/>
<feature type="coiled-coil region" evidence="1">
    <location>
        <begin position="117"/>
        <end position="151"/>
    </location>
</feature>
<keyword evidence="1" id="KW-0175">Coiled coil</keyword>
<reference evidence="3" key="1">
    <citation type="submission" date="2021-01" db="EMBL/GenBank/DDBJ databases">
        <authorList>
            <person name="Corre E."/>
            <person name="Pelletier E."/>
            <person name="Niang G."/>
            <person name="Scheremetjew M."/>
            <person name="Finn R."/>
            <person name="Kale V."/>
            <person name="Holt S."/>
            <person name="Cochrane G."/>
            <person name="Meng A."/>
            <person name="Brown T."/>
            <person name="Cohen L."/>
        </authorList>
    </citation>
    <scope>NUCLEOTIDE SEQUENCE</scope>
    <source>
        <strain evidence="3">GSBS06</strain>
    </source>
</reference>
<evidence type="ECO:0000256" key="1">
    <source>
        <dbReference type="SAM" id="Coils"/>
    </source>
</evidence>
<accession>A0A7S3LMM2</accession>
<feature type="compositionally biased region" description="Basic and acidic residues" evidence="2">
    <location>
        <begin position="21"/>
        <end position="31"/>
    </location>
</feature>